<name>A0A7V0XFE0_UNCW3</name>
<proteinExistence type="inferred from homology"/>
<keyword evidence="4" id="KW-0479">Metal-binding</keyword>
<dbReference type="PANTHER" id="PTHR30616:SF2">
    <property type="entry name" value="PURINE NUCLEOSIDE PHOSPHORYLASE LACC1"/>
    <property type="match status" value="1"/>
</dbReference>
<evidence type="ECO:0000256" key="4">
    <source>
        <dbReference type="ARBA" id="ARBA00022723"/>
    </source>
</evidence>
<dbReference type="GO" id="GO:0016787">
    <property type="term" value="F:hydrolase activity"/>
    <property type="evidence" value="ECO:0007669"/>
    <property type="project" value="UniProtKB-KW"/>
</dbReference>
<evidence type="ECO:0000313" key="10">
    <source>
        <dbReference type="EMBL" id="HDQ99560.1"/>
    </source>
</evidence>
<evidence type="ECO:0000256" key="2">
    <source>
        <dbReference type="ARBA" id="ARBA00007353"/>
    </source>
</evidence>
<dbReference type="Pfam" id="PF02578">
    <property type="entry name" value="Cu-oxidase_4"/>
    <property type="match status" value="1"/>
</dbReference>
<sequence length="247" mass="26470">MTRGPNRWRPETVGPVKCFLLDTGPGPLVGFSIRTGDPADTGGDACLSPFPNAAIREAQRLRALVTLRQVHSDTVVEVSDSEFVSDAVEGDALMTMIPGVGLGIKVADCLPAYFWDAGLRSVGLAHCGWRGTAAGIAPGLARALSARLEVSPRRLRFALGPCICHDCYEVGPEVAERFEDLDCAVRPSPTPGSFRLDLRAAVRGQLLALGLHESSGLQLCTRENPATCFSHRRDHANGRNVAFIALR</sequence>
<evidence type="ECO:0000256" key="6">
    <source>
        <dbReference type="ARBA" id="ARBA00022833"/>
    </source>
</evidence>
<dbReference type="Gene3D" id="3.60.140.10">
    <property type="entry name" value="CNF1/YfiH-like putative cysteine hydrolases"/>
    <property type="match status" value="1"/>
</dbReference>
<dbReference type="AlphaFoldDB" id="A0A7V0XFE0"/>
<comment type="similarity">
    <text evidence="2">Belongs to the purine nucleoside phosphorylase YfiH/LACC1 family.</text>
</comment>
<evidence type="ECO:0000256" key="3">
    <source>
        <dbReference type="ARBA" id="ARBA00022679"/>
    </source>
</evidence>
<gene>
    <name evidence="10" type="ORF">ENN51_04655</name>
</gene>
<dbReference type="PANTHER" id="PTHR30616">
    <property type="entry name" value="UNCHARACTERIZED PROTEIN YFIH"/>
    <property type="match status" value="1"/>
</dbReference>
<keyword evidence="6" id="KW-0862">Zinc</keyword>
<dbReference type="GO" id="GO:0005507">
    <property type="term" value="F:copper ion binding"/>
    <property type="evidence" value="ECO:0007669"/>
    <property type="project" value="TreeGrafter"/>
</dbReference>
<comment type="catalytic activity">
    <reaction evidence="9">
        <text>S-methyl-5'-thioadenosine + phosphate = 5-(methylsulfanyl)-alpha-D-ribose 1-phosphate + adenine</text>
        <dbReference type="Rhea" id="RHEA:11852"/>
        <dbReference type="ChEBI" id="CHEBI:16708"/>
        <dbReference type="ChEBI" id="CHEBI:17509"/>
        <dbReference type="ChEBI" id="CHEBI:43474"/>
        <dbReference type="ChEBI" id="CHEBI:58533"/>
        <dbReference type="EC" id="2.4.2.28"/>
    </reaction>
    <physiologicalReaction direction="left-to-right" evidence="9">
        <dbReference type="Rhea" id="RHEA:11853"/>
    </physiologicalReaction>
</comment>
<evidence type="ECO:0000256" key="9">
    <source>
        <dbReference type="ARBA" id="ARBA00049893"/>
    </source>
</evidence>
<evidence type="ECO:0000256" key="1">
    <source>
        <dbReference type="ARBA" id="ARBA00000553"/>
    </source>
</evidence>
<comment type="caution">
    <text evidence="10">The sequence shown here is derived from an EMBL/GenBank/DDBJ whole genome shotgun (WGS) entry which is preliminary data.</text>
</comment>
<accession>A0A7V0XFE0</accession>
<evidence type="ECO:0000256" key="5">
    <source>
        <dbReference type="ARBA" id="ARBA00022801"/>
    </source>
</evidence>
<evidence type="ECO:0000256" key="7">
    <source>
        <dbReference type="ARBA" id="ARBA00047989"/>
    </source>
</evidence>
<dbReference type="GO" id="GO:0017061">
    <property type="term" value="F:S-methyl-5-thioadenosine phosphorylase activity"/>
    <property type="evidence" value="ECO:0007669"/>
    <property type="project" value="UniProtKB-EC"/>
</dbReference>
<dbReference type="CDD" id="cd16833">
    <property type="entry name" value="YfiH"/>
    <property type="match status" value="1"/>
</dbReference>
<organism evidence="10">
    <name type="scientific">candidate division WOR-3 bacterium</name>
    <dbReference type="NCBI Taxonomy" id="2052148"/>
    <lineage>
        <taxon>Bacteria</taxon>
        <taxon>Bacteria division WOR-3</taxon>
    </lineage>
</organism>
<dbReference type="InterPro" id="IPR011324">
    <property type="entry name" value="Cytotoxic_necrot_fac-like_cat"/>
</dbReference>
<dbReference type="Proteomes" id="UP000885672">
    <property type="component" value="Unassembled WGS sequence"/>
</dbReference>
<reference evidence="10" key="1">
    <citation type="journal article" date="2020" name="mSystems">
        <title>Genome- and Community-Level Interaction Insights into Carbon Utilization and Element Cycling Functions of Hydrothermarchaeota in Hydrothermal Sediment.</title>
        <authorList>
            <person name="Zhou Z."/>
            <person name="Liu Y."/>
            <person name="Xu W."/>
            <person name="Pan J."/>
            <person name="Luo Z.H."/>
            <person name="Li M."/>
        </authorList>
    </citation>
    <scope>NUCLEOTIDE SEQUENCE [LARGE SCALE GENOMIC DNA]</scope>
    <source>
        <strain evidence="10">SpSt-1182</strain>
    </source>
</reference>
<keyword evidence="5" id="KW-0378">Hydrolase</keyword>
<comment type="catalytic activity">
    <reaction evidence="7">
        <text>adenosine + H2O + H(+) = inosine + NH4(+)</text>
        <dbReference type="Rhea" id="RHEA:24408"/>
        <dbReference type="ChEBI" id="CHEBI:15377"/>
        <dbReference type="ChEBI" id="CHEBI:15378"/>
        <dbReference type="ChEBI" id="CHEBI:16335"/>
        <dbReference type="ChEBI" id="CHEBI:17596"/>
        <dbReference type="ChEBI" id="CHEBI:28938"/>
        <dbReference type="EC" id="3.5.4.4"/>
    </reaction>
    <physiologicalReaction direction="left-to-right" evidence="7">
        <dbReference type="Rhea" id="RHEA:24409"/>
    </physiologicalReaction>
</comment>
<dbReference type="InterPro" id="IPR003730">
    <property type="entry name" value="Cu_polyphenol_OxRdtase"/>
</dbReference>
<evidence type="ECO:0000256" key="8">
    <source>
        <dbReference type="ARBA" id="ARBA00048968"/>
    </source>
</evidence>
<dbReference type="InterPro" id="IPR038371">
    <property type="entry name" value="Cu_polyphenol_OxRdtase_sf"/>
</dbReference>
<keyword evidence="3" id="KW-0808">Transferase</keyword>
<comment type="catalytic activity">
    <reaction evidence="8">
        <text>adenosine + phosphate = alpha-D-ribose 1-phosphate + adenine</text>
        <dbReference type="Rhea" id="RHEA:27642"/>
        <dbReference type="ChEBI" id="CHEBI:16335"/>
        <dbReference type="ChEBI" id="CHEBI:16708"/>
        <dbReference type="ChEBI" id="CHEBI:43474"/>
        <dbReference type="ChEBI" id="CHEBI:57720"/>
        <dbReference type="EC" id="2.4.2.1"/>
    </reaction>
    <physiologicalReaction direction="left-to-right" evidence="8">
        <dbReference type="Rhea" id="RHEA:27643"/>
    </physiologicalReaction>
</comment>
<dbReference type="SUPFAM" id="SSF64438">
    <property type="entry name" value="CNF1/YfiH-like putative cysteine hydrolases"/>
    <property type="match status" value="1"/>
</dbReference>
<dbReference type="EMBL" id="DSBX01000181">
    <property type="protein sequence ID" value="HDQ99560.1"/>
    <property type="molecule type" value="Genomic_DNA"/>
</dbReference>
<comment type="catalytic activity">
    <reaction evidence="1">
        <text>inosine + phosphate = alpha-D-ribose 1-phosphate + hypoxanthine</text>
        <dbReference type="Rhea" id="RHEA:27646"/>
        <dbReference type="ChEBI" id="CHEBI:17368"/>
        <dbReference type="ChEBI" id="CHEBI:17596"/>
        <dbReference type="ChEBI" id="CHEBI:43474"/>
        <dbReference type="ChEBI" id="CHEBI:57720"/>
        <dbReference type="EC" id="2.4.2.1"/>
    </reaction>
    <physiologicalReaction direction="left-to-right" evidence="1">
        <dbReference type="Rhea" id="RHEA:27647"/>
    </physiologicalReaction>
</comment>
<protein>
    <submittedName>
        <fullName evidence="10">Laccase domain-containing protein</fullName>
    </submittedName>
</protein>